<evidence type="ECO:0000313" key="2">
    <source>
        <dbReference type="EMBL" id="CAI9581035.1"/>
    </source>
</evidence>
<evidence type="ECO:0000313" key="3">
    <source>
        <dbReference type="Proteomes" id="UP001162483"/>
    </source>
</evidence>
<proteinExistence type="predicted"/>
<keyword evidence="3" id="KW-1185">Reference proteome</keyword>
<feature type="chain" id="PRO_5045397363" evidence="1">
    <location>
        <begin position="22"/>
        <end position="56"/>
    </location>
</feature>
<reference evidence="2" key="1">
    <citation type="submission" date="2023-05" db="EMBL/GenBank/DDBJ databases">
        <authorList>
            <person name="Stuckert A."/>
        </authorList>
    </citation>
    <scope>NUCLEOTIDE SEQUENCE</scope>
</reference>
<sequence>WHCRVGWPFINGLPAPLLVRAVSLDTVKHRSSDGTSVRVNKMSLVTSLLTTCEICE</sequence>
<evidence type="ECO:0000256" key="1">
    <source>
        <dbReference type="SAM" id="SignalP"/>
    </source>
</evidence>
<feature type="signal peptide" evidence="1">
    <location>
        <begin position="1"/>
        <end position="21"/>
    </location>
</feature>
<dbReference type="Proteomes" id="UP001162483">
    <property type="component" value="Unassembled WGS sequence"/>
</dbReference>
<gene>
    <name evidence="2" type="ORF">SPARVUS_LOCUS9388502</name>
</gene>
<organism evidence="2 3">
    <name type="scientific">Staurois parvus</name>
    <dbReference type="NCBI Taxonomy" id="386267"/>
    <lineage>
        <taxon>Eukaryota</taxon>
        <taxon>Metazoa</taxon>
        <taxon>Chordata</taxon>
        <taxon>Craniata</taxon>
        <taxon>Vertebrata</taxon>
        <taxon>Euteleostomi</taxon>
        <taxon>Amphibia</taxon>
        <taxon>Batrachia</taxon>
        <taxon>Anura</taxon>
        <taxon>Neobatrachia</taxon>
        <taxon>Ranoidea</taxon>
        <taxon>Ranidae</taxon>
        <taxon>Staurois</taxon>
    </lineage>
</organism>
<name>A0ABN9E821_9NEOB</name>
<dbReference type="EMBL" id="CATNWA010015232">
    <property type="protein sequence ID" value="CAI9581035.1"/>
    <property type="molecule type" value="Genomic_DNA"/>
</dbReference>
<feature type="non-terminal residue" evidence="2">
    <location>
        <position position="1"/>
    </location>
</feature>
<accession>A0ABN9E821</accession>
<keyword evidence="1" id="KW-0732">Signal</keyword>
<comment type="caution">
    <text evidence="2">The sequence shown here is derived from an EMBL/GenBank/DDBJ whole genome shotgun (WGS) entry which is preliminary data.</text>
</comment>
<protein>
    <submittedName>
        <fullName evidence="2">Uncharacterized protein</fullName>
    </submittedName>
</protein>